<evidence type="ECO:0000313" key="2">
    <source>
        <dbReference type="Proteomes" id="UP000279307"/>
    </source>
</evidence>
<dbReference type="Proteomes" id="UP000279307">
    <property type="component" value="Chromosome 1"/>
</dbReference>
<proteinExistence type="predicted"/>
<sequence>MERISACDSLLKRNEDEFFLERLITFHLPERKKIIDQKMILCIEEFDHRYSLKDSVKKKYEHGLLWYRKILARAIKIRECFALTMAVSGIVQRTTCSSIGGPLHKSEAACSEIYFGSILLTTTSRATRDTNTGQRGSQRTNQ</sequence>
<dbReference type="AlphaFoldDB" id="A0A3L8E493"/>
<gene>
    <name evidence="1" type="ORF">DMN91_001163</name>
</gene>
<reference evidence="1 2" key="1">
    <citation type="journal article" date="2018" name="Genome Res.">
        <title>The genomic architecture and molecular evolution of ant odorant receptors.</title>
        <authorList>
            <person name="McKenzie S.K."/>
            <person name="Kronauer D.J.C."/>
        </authorList>
    </citation>
    <scope>NUCLEOTIDE SEQUENCE [LARGE SCALE GENOMIC DNA]</scope>
    <source>
        <strain evidence="1">Clonal line C1</strain>
    </source>
</reference>
<name>A0A3L8E493_OOCBI</name>
<evidence type="ECO:0000313" key="1">
    <source>
        <dbReference type="EMBL" id="RLU27362.1"/>
    </source>
</evidence>
<dbReference type="EMBL" id="QOIP01000001">
    <property type="protein sequence ID" value="RLU27362.1"/>
    <property type="molecule type" value="Genomic_DNA"/>
</dbReference>
<organism evidence="1 2">
    <name type="scientific">Ooceraea biroi</name>
    <name type="common">Clonal raider ant</name>
    <name type="synonym">Cerapachys biroi</name>
    <dbReference type="NCBI Taxonomy" id="2015173"/>
    <lineage>
        <taxon>Eukaryota</taxon>
        <taxon>Metazoa</taxon>
        <taxon>Ecdysozoa</taxon>
        <taxon>Arthropoda</taxon>
        <taxon>Hexapoda</taxon>
        <taxon>Insecta</taxon>
        <taxon>Pterygota</taxon>
        <taxon>Neoptera</taxon>
        <taxon>Endopterygota</taxon>
        <taxon>Hymenoptera</taxon>
        <taxon>Apocrita</taxon>
        <taxon>Aculeata</taxon>
        <taxon>Formicoidea</taxon>
        <taxon>Formicidae</taxon>
        <taxon>Dorylinae</taxon>
        <taxon>Ooceraea</taxon>
    </lineage>
</organism>
<protein>
    <submittedName>
        <fullName evidence="1">Uncharacterized protein</fullName>
    </submittedName>
</protein>
<accession>A0A3L8E493</accession>
<comment type="caution">
    <text evidence="1">The sequence shown here is derived from an EMBL/GenBank/DDBJ whole genome shotgun (WGS) entry which is preliminary data.</text>
</comment>